<dbReference type="InterPro" id="IPR006600">
    <property type="entry name" value="HTH_CenpB_DNA-bd_dom"/>
</dbReference>
<feature type="compositionally biased region" description="Basic and acidic residues" evidence="2">
    <location>
        <begin position="356"/>
        <end position="366"/>
    </location>
</feature>
<organism evidence="4 5">
    <name type="scientific">Anguilla anguilla</name>
    <name type="common">European freshwater eel</name>
    <name type="synonym">Muraena anguilla</name>
    <dbReference type="NCBI Taxonomy" id="7936"/>
    <lineage>
        <taxon>Eukaryota</taxon>
        <taxon>Metazoa</taxon>
        <taxon>Chordata</taxon>
        <taxon>Craniata</taxon>
        <taxon>Vertebrata</taxon>
        <taxon>Euteleostomi</taxon>
        <taxon>Actinopterygii</taxon>
        <taxon>Neopterygii</taxon>
        <taxon>Teleostei</taxon>
        <taxon>Anguilliformes</taxon>
        <taxon>Anguillidae</taxon>
        <taxon>Anguilla</taxon>
    </lineage>
</organism>
<dbReference type="PANTHER" id="PTHR19303:SF71">
    <property type="entry name" value="ZINC FINGER PHD-TYPE DOMAIN-CONTAINING PROTEIN"/>
    <property type="match status" value="1"/>
</dbReference>
<dbReference type="PANTHER" id="PTHR19303">
    <property type="entry name" value="TRANSPOSON"/>
    <property type="match status" value="1"/>
</dbReference>
<dbReference type="EMBL" id="JAFIRN010000007">
    <property type="protein sequence ID" value="KAG5845288.1"/>
    <property type="molecule type" value="Genomic_DNA"/>
</dbReference>
<evidence type="ECO:0000313" key="5">
    <source>
        <dbReference type="Proteomes" id="UP001044222"/>
    </source>
</evidence>
<proteinExistence type="predicted"/>
<accession>A0A9D3MG63</accession>
<evidence type="ECO:0000256" key="1">
    <source>
        <dbReference type="ARBA" id="ARBA00023125"/>
    </source>
</evidence>
<dbReference type="Pfam" id="PF03184">
    <property type="entry name" value="DDE_1"/>
    <property type="match status" value="1"/>
</dbReference>
<comment type="caution">
    <text evidence="4">The sequence shown here is derived from an EMBL/GenBank/DDBJ whole genome shotgun (WGS) entry which is preliminary data.</text>
</comment>
<name>A0A9D3MG63_ANGAN</name>
<dbReference type="InterPro" id="IPR004875">
    <property type="entry name" value="DDE_SF_endonuclease_dom"/>
</dbReference>
<evidence type="ECO:0000256" key="2">
    <source>
        <dbReference type="SAM" id="MobiDB-lite"/>
    </source>
</evidence>
<dbReference type="AlphaFoldDB" id="A0A9D3MG63"/>
<feature type="domain" description="HTH CENPB-type" evidence="3">
    <location>
        <begin position="69"/>
        <end position="147"/>
    </location>
</feature>
<reference evidence="4" key="1">
    <citation type="submission" date="2021-01" db="EMBL/GenBank/DDBJ databases">
        <title>A chromosome-scale assembly of European eel, Anguilla anguilla.</title>
        <authorList>
            <person name="Henkel C."/>
            <person name="Jong-Raadsen S.A."/>
            <person name="Dufour S."/>
            <person name="Weltzien F.-A."/>
            <person name="Palstra A.P."/>
            <person name="Pelster B."/>
            <person name="Spaink H.P."/>
            <person name="Van Den Thillart G.E."/>
            <person name="Jansen H."/>
            <person name="Zahm M."/>
            <person name="Klopp C."/>
            <person name="Cedric C."/>
            <person name="Louis A."/>
            <person name="Berthelot C."/>
            <person name="Parey E."/>
            <person name="Roest Crollius H."/>
            <person name="Montfort J."/>
            <person name="Robinson-Rechavi M."/>
            <person name="Bucao C."/>
            <person name="Bouchez O."/>
            <person name="Gislard M."/>
            <person name="Lluch J."/>
            <person name="Milhes M."/>
            <person name="Lampietro C."/>
            <person name="Lopez Roques C."/>
            <person name="Donnadieu C."/>
            <person name="Braasch I."/>
            <person name="Desvignes T."/>
            <person name="Postlethwait J."/>
            <person name="Bobe J."/>
            <person name="Guiguen Y."/>
            <person name="Dirks R."/>
        </authorList>
    </citation>
    <scope>NUCLEOTIDE SEQUENCE</scope>
    <source>
        <strain evidence="4">Tag_6206</strain>
        <tissue evidence="4">Liver</tissue>
    </source>
</reference>
<feature type="region of interest" description="Disordered" evidence="2">
    <location>
        <begin position="333"/>
        <end position="366"/>
    </location>
</feature>
<evidence type="ECO:0000259" key="3">
    <source>
        <dbReference type="PROSITE" id="PS51253"/>
    </source>
</evidence>
<dbReference type="PROSITE" id="PS51253">
    <property type="entry name" value="HTH_CENPB"/>
    <property type="match status" value="1"/>
</dbReference>
<protein>
    <recommendedName>
        <fullName evidence="3">HTH CENPB-type domain-containing protein</fullName>
    </recommendedName>
</protein>
<evidence type="ECO:0000313" key="4">
    <source>
        <dbReference type="EMBL" id="KAG5845288.1"/>
    </source>
</evidence>
<dbReference type="Proteomes" id="UP001044222">
    <property type="component" value="Chromosome 7"/>
</dbReference>
<dbReference type="InterPro" id="IPR050863">
    <property type="entry name" value="CenT-Element_Derived"/>
</dbReference>
<sequence>MRRRARTTNRGVPREVLEMATVEVLDKGYSVRAVARTFQICHVTLQRYIKKVMELKAAGTTDTSSIQVGYRSHKQVFQPMQEAALLAYLKEVSGMHYGLSSKEVRKLAFQLAKQNQLKYPEAWNVKEMAGKDWFSSFLKRNPLFPIRRPQPTRAMGFNRENVSNFFQNLGTVLERECLEAKDIWNVDETGVTPVQALEETMATEGSEKTEAIPPGERGTLVTMAVAINAQGNSIPPHLVFPRKRFYRHYIRDAPTGSVGSANGSGRMQEADFLVFLQHFVKHTRASVNFKVLLLLDNHPSHVSASAIDYCDANGVILLTFPRTALRNSSHWSRACSGLSGETSTSPWTVGRRPTRERRPPFTTSRD</sequence>
<keyword evidence="5" id="KW-1185">Reference proteome</keyword>
<dbReference type="GO" id="GO:0003677">
    <property type="term" value="F:DNA binding"/>
    <property type="evidence" value="ECO:0007669"/>
    <property type="project" value="UniProtKB-KW"/>
</dbReference>
<keyword evidence="1" id="KW-0238">DNA-binding</keyword>
<gene>
    <name evidence="4" type="ORF">ANANG_G00137190</name>
</gene>
<dbReference type="GO" id="GO:0005634">
    <property type="term" value="C:nucleus"/>
    <property type="evidence" value="ECO:0007669"/>
    <property type="project" value="TreeGrafter"/>
</dbReference>